<evidence type="ECO:0000313" key="5">
    <source>
        <dbReference type="EnsemblMetazoa" id="XP_016840218"/>
    </source>
</evidence>
<protein>
    <recommendedName>
        <fullName evidence="7">UDP-glucuronosyltransferase</fullName>
    </recommendedName>
</protein>
<dbReference type="KEGG" id="nvi:100678959"/>
<dbReference type="InterPro" id="IPR002213">
    <property type="entry name" value="UDP_glucos_trans"/>
</dbReference>
<feature type="transmembrane region" description="Helical" evidence="4">
    <location>
        <begin position="483"/>
        <end position="506"/>
    </location>
</feature>
<keyword evidence="4" id="KW-1133">Transmembrane helix</keyword>
<evidence type="ECO:0000256" key="4">
    <source>
        <dbReference type="SAM" id="Phobius"/>
    </source>
</evidence>
<organism evidence="5 6">
    <name type="scientific">Nasonia vitripennis</name>
    <name type="common">Parasitic wasp</name>
    <dbReference type="NCBI Taxonomy" id="7425"/>
    <lineage>
        <taxon>Eukaryota</taxon>
        <taxon>Metazoa</taxon>
        <taxon>Ecdysozoa</taxon>
        <taxon>Arthropoda</taxon>
        <taxon>Hexapoda</taxon>
        <taxon>Insecta</taxon>
        <taxon>Pterygota</taxon>
        <taxon>Neoptera</taxon>
        <taxon>Endopterygota</taxon>
        <taxon>Hymenoptera</taxon>
        <taxon>Apocrita</taxon>
        <taxon>Proctotrupomorpha</taxon>
        <taxon>Chalcidoidea</taxon>
        <taxon>Pteromalidae</taxon>
        <taxon>Pteromalinae</taxon>
        <taxon>Nasonia</taxon>
    </lineage>
</organism>
<name>A0A7M7IYL6_NASVI</name>
<evidence type="ECO:0000256" key="2">
    <source>
        <dbReference type="ARBA" id="ARBA00022676"/>
    </source>
</evidence>
<evidence type="ECO:0000313" key="6">
    <source>
        <dbReference type="Proteomes" id="UP000002358"/>
    </source>
</evidence>
<evidence type="ECO:0000256" key="3">
    <source>
        <dbReference type="ARBA" id="ARBA00022679"/>
    </source>
</evidence>
<sequence>MNMKFVQFYFLFGIVSACSGYRILGAFPFNGKSHHIVFEALMKGLAKHGHQVDMITHFPLNKPMKNYNVIINLAGSMESFVNNITIKFASELSNDMVIPIATIYGNRLCDFMGFEEMQKLFKNPPTDPPYDLVITEAFGAHCYMGLGYVFDVPVVAVMSTMEYPWVSYFTGNNDNLAFVPNIYHIGSGSMSFWERLKNVAIHFASLRKFHTLTEEIQTQSMRKYLRPDIPNIREVEKNVALTLVNNHPVLYGVKPITPALVQIAGLHIESNEEVLSLELNKWMNDSSHGVVCFTLGSMILIETLPKETLEEIYDSFKKISPIRILMKIADNSKLPPGLPENVKVSSWIPQQAVLAHPNTKIFITHGGLGGVQEALYYGVPMIGIPLFNDQKKNTEVFVAKQMMIKIDFDKLSGKLLESALQAMLHNPIYKEKSMHYSKLFRSRPISPLNNAIYWIEYVIQNGADSLRSPALQFSWWQLALLDVYGFILLVIILSKILAVLSIKLIFTKIIGKSNNSKLNKKKTH</sequence>
<keyword evidence="6" id="KW-1185">Reference proteome</keyword>
<dbReference type="InterPro" id="IPR050271">
    <property type="entry name" value="UDP-glycosyltransferase"/>
</dbReference>
<dbReference type="AlphaFoldDB" id="A0A7M7IYL6"/>
<keyword evidence="4" id="KW-0472">Membrane</keyword>
<reference evidence="5" key="1">
    <citation type="submission" date="2021-01" db="UniProtKB">
        <authorList>
            <consortium name="EnsemblMetazoa"/>
        </authorList>
    </citation>
    <scope>IDENTIFICATION</scope>
</reference>
<keyword evidence="3" id="KW-0808">Transferase</keyword>
<proteinExistence type="inferred from homology"/>
<evidence type="ECO:0000256" key="1">
    <source>
        <dbReference type="ARBA" id="ARBA00009995"/>
    </source>
</evidence>
<dbReference type="Pfam" id="PF00201">
    <property type="entry name" value="UDPGT"/>
    <property type="match status" value="1"/>
</dbReference>
<dbReference type="PANTHER" id="PTHR48043:SF145">
    <property type="entry name" value="FI06409P-RELATED"/>
    <property type="match status" value="1"/>
</dbReference>
<dbReference type="Gene3D" id="3.40.50.2000">
    <property type="entry name" value="Glycogen Phosphorylase B"/>
    <property type="match status" value="1"/>
</dbReference>
<comment type="similarity">
    <text evidence="1">Belongs to the UDP-glycosyltransferase family.</text>
</comment>
<dbReference type="SMR" id="A0A7M7IYL6"/>
<dbReference type="GO" id="GO:0008194">
    <property type="term" value="F:UDP-glycosyltransferase activity"/>
    <property type="evidence" value="ECO:0007669"/>
    <property type="project" value="InterPro"/>
</dbReference>
<dbReference type="OrthoDB" id="5835829at2759"/>
<dbReference type="SUPFAM" id="SSF53756">
    <property type="entry name" value="UDP-Glycosyltransferase/glycogen phosphorylase"/>
    <property type="match status" value="1"/>
</dbReference>
<evidence type="ECO:0008006" key="7">
    <source>
        <dbReference type="Google" id="ProtNLM"/>
    </source>
</evidence>
<dbReference type="Proteomes" id="UP000002358">
    <property type="component" value="Chromosome 3"/>
</dbReference>
<dbReference type="FunFam" id="3.40.50.2000:FF:000050">
    <property type="entry name" value="UDP-glucuronosyltransferase"/>
    <property type="match status" value="1"/>
</dbReference>
<dbReference type="EnsemblMetazoa" id="XM_016984729">
    <property type="protein sequence ID" value="XP_016840218"/>
    <property type="gene ID" value="LOC100678959"/>
</dbReference>
<dbReference type="RefSeq" id="XP_016840218.1">
    <property type="nucleotide sequence ID" value="XM_016984729.3"/>
</dbReference>
<accession>A0A7M7IYL6</accession>
<keyword evidence="2" id="KW-0328">Glycosyltransferase</keyword>
<keyword evidence="4" id="KW-0812">Transmembrane</keyword>
<dbReference type="GeneID" id="100678959"/>
<dbReference type="PANTHER" id="PTHR48043">
    <property type="entry name" value="EG:EG0003.4 PROTEIN-RELATED"/>
    <property type="match status" value="1"/>
</dbReference>
<dbReference type="InParanoid" id="A0A7M7IYL6"/>
<dbReference type="PROSITE" id="PS51257">
    <property type="entry name" value="PROKAR_LIPOPROTEIN"/>
    <property type="match status" value="1"/>
</dbReference>
<dbReference type="FunCoup" id="A0A7M7IYL6">
    <property type="interactions" value="171"/>
</dbReference>
<dbReference type="CDD" id="cd03784">
    <property type="entry name" value="GT1_Gtf-like"/>
    <property type="match status" value="1"/>
</dbReference>